<sequence>MGNSLSGKKRMIKVMKIDGTTLKLKPPARAADVLRDYPGYNLLESEEVKRLGHRALPLDSHAQLETGKLYFLVELPRAPDHQRGPRRVWSGELQVSAKERLESLMLARRAMSDLSSVGRSSKVEAEENMDGSIRLKMRLPKAEVEKLMQDSRNAIEAAEKIMNLCAVTDGGAPTTTTQLPVPAVGTGRKEKRARFAAAPVEIIA</sequence>
<proteinExistence type="predicted"/>
<dbReference type="EMBL" id="PYDT01000005">
    <property type="protein sequence ID" value="THU60075.1"/>
    <property type="molecule type" value="Genomic_DNA"/>
</dbReference>
<dbReference type="STRING" id="52838.A0A4S8JEH4"/>
<comment type="caution">
    <text evidence="1">The sequence shown here is derived from an EMBL/GenBank/DDBJ whole genome shotgun (WGS) entry which is preliminary data.</text>
</comment>
<name>A0A4S8JEH4_MUSBA</name>
<keyword evidence="2" id="KW-1185">Reference proteome</keyword>
<reference evidence="1 2" key="1">
    <citation type="journal article" date="2019" name="Nat. Plants">
        <title>Genome sequencing of Musa balbisiana reveals subgenome evolution and function divergence in polyploid bananas.</title>
        <authorList>
            <person name="Yao X."/>
        </authorList>
    </citation>
    <scope>NUCLEOTIDE SEQUENCE [LARGE SCALE GENOMIC DNA]</scope>
    <source>
        <strain evidence="2">cv. DH-PKW</strain>
        <tissue evidence="1">Leaves</tissue>
    </source>
</reference>
<protein>
    <submittedName>
        <fullName evidence="1">Uncharacterized protein</fullName>
    </submittedName>
</protein>
<dbReference type="AlphaFoldDB" id="A0A4S8JEH4"/>
<gene>
    <name evidence="1" type="ORF">C4D60_Mb07t08810</name>
</gene>
<evidence type="ECO:0000313" key="2">
    <source>
        <dbReference type="Proteomes" id="UP000317650"/>
    </source>
</evidence>
<organism evidence="1 2">
    <name type="scientific">Musa balbisiana</name>
    <name type="common">Banana</name>
    <dbReference type="NCBI Taxonomy" id="52838"/>
    <lineage>
        <taxon>Eukaryota</taxon>
        <taxon>Viridiplantae</taxon>
        <taxon>Streptophyta</taxon>
        <taxon>Embryophyta</taxon>
        <taxon>Tracheophyta</taxon>
        <taxon>Spermatophyta</taxon>
        <taxon>Magnoliopsida</taxon>
        <taxon>Liliopsida</taxon>
        <taxon>Zingiberales</taxon>
        <taxon>Musaceae</taxon>
        <taxon>Musa</taxon>
    </lineage>
</organism>
<dbReference type="InterPro" id="IPR025322">
    <property type="entry name" value="PADRE_dom"/>
</dbReference>
<evidence type="ECO:0000313" key="1">
    <source>
        <dbReference type="EMBL" id="THU60075.1"/>
    </source>
</evidence>
<dbReference type="PANTHER" id="PTHR33148">
    <property type="entry name" value="PLASTID MOVEMENT IMPAIRED PROTEIN-RELATED"/>
    <property type="match status" value="1"/>
</dbReference>
<dbReference type="PANTHER" id="PTHR33148:SF3">
    <property type="entry name" value="DUF4228 DOMAIN PROTEIN"/>
    <property type="match status" value="1"/>
</dbReference>
<accession>A0A4S8JEH4</accession>
<dbReference type="Proteomes" id="UP000317650">
    <property type="component" value="Chromosome 7"/>
</dbReference>
<dbReference type="Pfam" id="PF14009">
    <property type="entry name" value="PADRE"/>
    <property type="match status" value="1"/>
</dbReference>